<organism evidence="1 2">
    <name type="scientific">Arthrobotrys conoides</name>
    <dbReference type="NCBI Taxonomy" id="74498"/>
    <lineage>
        <taxon>Eukaryota</taxon>
        <taxon>Fungi</taxon>
        <taxon>Dikarya</taxon>
        <taxon>Ascomycota</taxon>
        <taxon>Pezizomycotina</taxon>
        <taxon>Orbiliomycetes</taxon>
        <taxon>Orbiliales</taxon>
        <taxon>Orbiliaceae</taxon>
        <taxon>Arthrobotrys</taxon>
    </lineage>
</organism>
<gene>
    <name evidence="1" type="ORF">TWF506_005423</name>
</gene>
<evidence type="ECO:0000313" key="1">
    <source>
        <dbReference type="EMBL" id="KAK6518263.1"/>
    </source>
</evidence>
<evidence type="ECO:0000313" key="2">
    <source>
        <dbReference type="Proteomes" id="UP001307849"/>
    </source>
</evidence>
<dbReference type="Proteomes" id="UP001307849">
    <property type="component" value="Unassembled WGS sequence"/>
</dbReference>
<proteinExistence type="predicted"/>
<sequence length="323" mass="35021">MEKRQAEVSSTIGIPSPLKIFGIDVVSEACSLEVTSGDSMETIPAIIFETVTFVQTTRLVTNIQTEFSIIFESQTSTEIENTIIPETSYTSTIFFTESTSLAFRLRNNTFVNDYHDDNVASFSTQTNTEIFTDIAPSTTQTITNIETLSQTNTLIFYTTIPSATQYNTVFPTTTVTSITIELFTSPSSTSTSSSTSTVTSQTTIVPSIFIPSVTQSTTRTSTFIDSLTTVTTYLSTSTSTIAQIVTTIITIAQGAPSGNVSYPDIGGINSGAFAISDDAIYPTNNFYAPSTRETFIVTNLGQLYSATNNYYYGDPTVANNKLF</sequence>
<protein>
    <submittedName>
        <fullName evidence="1">Uncharacterized protein</fullName>
    </submittedName>
</protein>
<name>A0AAN8RPV9_9PEZI</name>
<dbReference type="AlphaFoldDB" id="A0AAN8RPV9"/>
<dbReference type="EMBL" id="JAVHJM010000002">
    <property type="protein sequence ID" value="KAK6518263.1"/>
    <property type="molecule type" value="Genomic_DNA"/>
</dbReference>
<reference evidence="1 2" key="1">
    <citation type="submission" date="2019-10" db="EMBL/GenBank/DDBJ databases">
        <authorList>
            <person name="Palmer J.M."/>
        </authorList>
    </citation>
    <scope>NUCLEOTIDE SEQUENCE [LARGE SCALE GENOMIC DNA]</scope>
    <source>
        <strain evidence="1 2">TWF506</strain>
    </source>
</reference>
<comment type="caution">
    <text evidence="1">The sequence shown here is derived from an EMBL/GenBank/DDBJ whole genome shotgun (WGS) entry which is preliminary data.</text>
</comment>
<accession>A0AAN8RPV9</accession>
<keyword evidence="2" id="KW-1185">Reference proteome</keyword>